<dbReference type="Proteomes" id="UP000664859">
    <property type="component" value="Unassembled WGS sequence"/>
</dbReference>
<keyword evidence="9" id="KW-1185">Reference proteome</keyword>
<gene>
    <name evidence="8" type="ORF">JKP88DRAFT_263296</name>
</gene>
<feature type="domain" description="Peptidase S54 rhomboid" evidence="7">
    <location>
        <begin position="146"/>
        <end position="295"/>
    </location>
</feature>
<keyword evidence="2" id="KW-0812">Transmembrane</keyword>
<dbReference type="OrthoDB" id="418595at2759"/>
<reference evidence="8" key="1">
    <citation type="submission" date="2021-02" db="EMBL/GenBank/DDBJ databases">
        <title>First Annotated Genome of the Yellow-green Alga Tribonema minus.</title>
        <authorList>
            <person name="Mahan K.M."/>
        </authorList>
    </citation>
    <scope>NUCLEOTIDE SEQUENCE</scope>
    <source>
        <strain evidence="8">UTEX B ZZ1240</strain>
    </source>
</reference>
<feature type="compositionally biased region" description="Low complexity" evidence="5">
    <location>
        <begin position="351"/>
        <end position="363"/>
    </location>
</feature>
<feature type="region of interest" description="Disordered" evidence="5">
    <location>
        <begin position="300"/>
        <end position="372"/>
    </location>
</feature>
<feature type="region of interest" description="Disordered" evidence="5">
    <location>
        <begin position="47"/>
        <end position="107"/>
    </location>
</feature>
<dbReference type="SUPFAM" id="SSF144091">
    <property type="entry name" value="Rhomboid-like"/>
    <property type="match status" value="1"/>
</dbReference>
<proteinExistence type="predicted"/>
<evidence type="ECO:0000313" key="9">
    <source>
        <dbReference type="Proteomes" id="UP000664859"/>
    </source>
</evidence>
<dbReference type="Pfam" id="PF01694">
    <property type="entry name" value="Rhomboid"/>
    <property type="match status" value="1"/>
</dbReference>
<evidence type="ECO:0000256" key="6">
    <source>
        <dbReference type="SAM" id="SignalP"/>
    </source>
</evidence>
<dbReference type="Gene3D" id="1.20.1540.10">
    <property type="entry name" value="Rhomboid-like"/>
    <property type="match status" value="1"/>
</dbReference>
<dbReference type="PANTHER" id="PTHR43066">
    <property type="entry name" value="RHOMBOID-RELATED PROTEIN"/>
    <property type="match status" value="1"/>
</dbReference>
<accession>A0A835YZA0</accession>
<feature type="compositionally biased region" description="Basic and acidic residues" evidence="5">
    <location>
        <begin position="56"/>
        <end position="72"/>
    </location>
</feature>
<evidence type="ECO:0000256" key="2">
    <source>
        <dbReference type="ARBA" id="ARBA00022692"/>
    </source>
</evidence>
<organism evidence="8 9">
    <name type="scientific">Tribonema minus</name>
    <dbReference type="NCBI Taxonomy" id="303371"/>
    <lineage>
        <taxon>Eukaryota</taxon>
        <taxon>Sar</taxon>
        <taxon>Stramenopiles</taxon>
        <taxon>Ochrophyta</taxon>
        <taxon>PX clade</taxon>
        <taxon>Xanthophyceae</taxon>
        <taxon>Tribonematales</taxon>
        <taxon>Tribonemataceae</taxon>
        <taxon>Tribonema</taxon>
    </lineage>
</organism>
<evidence type="ECO:0000259" key="7">
    <source>
        <dbReference type="Pfam" id="PF01694"/>
    </source>
</evidence>
<name>A0A835YZA0_9STRA</name>
<feature type="chain" id="PRO_5032433271" description="Peptidase S54 rhomboid domain-containing protein" evidence="6">
    <location>
        <begin position="25"/>
        <end position="372"/>
    </location>
</feature>
<feature type="compositionally biased region" description="Basic residues" evidence="5">
    <location>
        <begin position="94"/>
        <end position="105"/>
    </location>
</feature>
<feature type="compositionally biased region" description="Basic and acidic residues" evidence="5">
    <location>
        <begin position="313"/>
        <end position="336"/>
    </location>
</feature>
<evidence type="ECO:0000256" key="5">
    <source>
        <dbReference type="SAM" id="MobiDB-lite"/>
    </source>
</evidence>
<evidence type="ECO:0000256" key="4">
    <source>
        <dbReference type="ARBA" id="ARBA00023136"/>
    </source>
</evidence>
<dbReference type="GO" id="GO:0004252">
    <property type="term" value="F:serine-type endopeptidase activity"/>
    <property type="evidence" value="ECO:0007669"/>
    <property type="project" value="InterPro"/>
</dbReference>
<evidence type="ECO:0000256" key="3">
    <source>
        <dbReference type="ARBA" id="ARBA00022989"/>
    </source>
</evidence>
<keyword evidence="6" id="KW-0732">Signal</keyword>
<protein>
    <recommendedName>
        <fullName evidence="7">Peptidase S54 rhomboid domain-containing protein</fullName>
    </recommendedName>
</protein>
<sequence>MRLPSPKQAAILAACLASTTVCDALQDSSSRRVPSVPLPEPLTAAQSFRGGVQGSWEERVAERKPGEVRPPRGAEWSYDDDMRSGRPGGGGAAARRRGGRGTPGRRRAEVKGGTVVVHTLVVLSFIVHAVRNVMPLDFLQLHHSRPQLWQLVTALFMHADKEHLMFNMFMLLVFGKMVEEDVGKSALLGSFLVCGALSNGISLWFSPRNVTSQGASGAIFGLYAVSVLAKLLPKHGASAAHRARSLVEAAVFGWFVTATLMDELRLVTSGHATRTNHAAHFAGVTVGALLVWLTRRGAAAGGAGASDDFDSDYDSKAARRGRDAWEAEAEPPRRPDWPGSQQQQPPPQRPKPGAARGGAPLPGGRRGERDRW</sequence>
<comment type="subcellular location">
    <subcellularLocation>
        <location evidence="1">Membrane</location>
        <topology evidence="1">Multi-pass membrane protein</topology>
    </subcellularLocation>
</comment>
<comment type="caution">
    <text evidence="8">The sequence shown here is derived from an EMBL/GenBank/DDBJ whole genome shotgun (WGS) entry which is preliminary data.</text>
</comment>
<dbReference type="GO" id="GO:0016020">
    <property type="term" value="C:membrane"/>
    <property type="evidence" value="ECO:0007669"/>
    <property type="project" value="UniProtKB-SubCell"/>
</dbReference>
<evidence type="ECO:0000313" key="8">
    <source>
        <dbReference type="EMBL" id="KAG5182210.1"/>
    </source>
</evidence>
<dbReference type="EMBL" id="JAFCMP010000257">
    <property type="protein sequence ID" value="KAG5182210.1"/>
    <property type="molecule type" value="Genomic_DNA"/>
</dbReference>
<dbReference type="PANTHER" id="PTHR43066:SF5">
    <property type="entry name" value="RHOMBOID-LIKE PROTEIN 11, CHLOROPLASTIC-RELATED"/>
    <property type="match status" value="1"/>
</dbReference>
<dbReference type="InterPro" id="IPR022764">
    <property type="entry name" value="Peptidase_S54_rhomboid_dom"/>
</dbReference>
<keyword evidence="3" id="KW-1133">Transmembrane helix</keyword>
<dbReference type="AlphaFoldDB" id="A0A835YZA0"/>
<keyword evidence="4" id="KW-0472">Membrane</keyword>
<dbReference type="InterPro" id="IPR035952">
    <property type="entry name" value="Rhomboid-like_sf"/>
</dbReference>
<feature type="signal peptide" evidence="6">
    <location>
        <begin position="1"/>
        <end position="24"/>
    </location>
</feature>
<evidence type="ECO:0000256" key="1">
    <source>
        <dbReference type="ARBA" id="ARBA00004141"/>
    </source>
</evidence>